<evidence type="ECO:0000313" key="4">
    <source>
        <dbReference type="EMBL" id="SUZ47732.1"/>
    </source>
</evidence>
<dbReference type="InterPro" id="IPR036291">
    <property type="entry name" value="NAD(P)-bd_dom_sf"/>
</dbReference>
<reference evidence="4" key="1">
    <citation type="submission" date="2018-05" db="EMBL/GenBank/DDBJ databases">
        <authorList>
            <person name="Lanie J.A."/>
            <person name="Ng W.-L."/>
            <person name="Kazmierczak K.M."/>
            <person name="Andrzejewski T.M."/>
            <person name="Davidsen T.M."/>
            <person name="Wayne K.J."/>
            <person name="Tettelin H."/>
            <person name="Glass J.I."/>
            <person name="Rusch D."/>
            <person name="Podicherti R."/>
            <person name="Tsui H.-C.T."/>
            <person name="Winkler M.E."/>
        </authorList>
    </citation>
    <scope>NUCLEOTIDE SEQUENCE</scope>
</reference>
<dbReference type="AlphaFoldDB" id="A0A381MZG7"/>
<evidence type="ECO:0000256" key="2">
    <source>
        <dbReference type="ARBA" id="ARBA00023002"/>
    </source>
</evidence>
<dbReference type="PROSITE" id="PS00061">
    <property type="entry name" value="ADH_SHORT"/>
    <property type="match status" value="1"/>
</dbReference>
<dbReference type="Pfam" id="PF00106">
    <property type="entry name" value="adh_short"/>
    <property type="match status" value="1"/>
</dbReference>
<proteinExistence type="inferred from homology"/>
<protein>
    <recommendedName>
        <fullName evidence="3">Ketoreductase domain-containing protein</fullName>
    </recommendedName>
</protein>
<dbReference type="Gene3D" id="3.40.50.720">
    <property type="entry name" value="NAD(P)-binding Rossmann-like Domain"/>
    <property type="match status" value="1"/>
</dbReference>
<dbReference type="PRINTS" id="PR00080">
    <property type="entry name" value="SDRFAMILY"/>
</dbReference>
<name>A0A381MZG7_9ZZZZ</name>
<comment type="similarity">
    <text evidence="1">Belongs to the short-chain dehydrogenases/reductases (SDR) family.</text>
</comment>
<dbReference type="SMART" id="SM00822">
    <property type="entry name" value="PKS_KR"/>
    <property type="match status" value="1"/>
</dbReference>
<gene>
    <name evidence="4" type="ORF">METZ01_LOCUS586</name>
</gene>
<dbReference type="InterPro" id="IPR020904">
    <property type="entry name" value="Sc_DH/Rdtase_CS"/>
</dbReference>
<dbReference type="PANTHER" id="PTHR45024:SF2">
    <property type="entry name" value="SCP2 DOMAIN-CONTAINING PROTEIN"/>
    <property type="match status" value="1"/>
</dbReference>
<sequence>VKELRDSIDKEISMGLLDGRVVLITGAGRGIGREHALLMASEGAKIVVNDLGGGVDGSGQDTGPAEETAQEIRDMGGEAVANNDSVTDWEGSQRMVNAAVEAFGDLHVLVNNAGILRDRVVVNMTEGEWDAVIDVHMKGHFCPTRWAAAYWREQTKAGVEIDAAVINTASGAMLGNLGQFNYSGAKAGIAAMTLVAAGELVRYGVRVNCLAPIARTRMTLQTPGLEEVVAAPEDPSDFDLYDPANISPLVGYLATEGCPFTGGVFHIGGNEVGLYGGWSLAEDDILATDGRWTVSDLQSKAPRLLDGRSNLASVATSIGDTFKGFGKRQPTD</sequence>
<organism evidence="4">
    <name type="scientific">marine metagenome</name>
    <dbReference type="NCBI Taxonomy" id="408172"/>
    <lineage>
        <taxon>unclassified sequences</taxon>
        <taxon>metagenomes</taxon>
        <taxon>ecological metagenomes</taxon>
    </lineage>
</organism>
<dbReference type="PRINTS" id="PR00081">
    <property type="entry name" value="GDHRDH"/>
</dbReference>
<feature type="domain" description="Ketoreductase" evidence="3">
    <location>
        <begin position="20"/>
        <end position="216"/>
    </location>
</feature>
<dbReference type="PANTHER" id="PTHR45024">
    <property type="entry name" value="DEHYDROGENASES, SHORT CHAIN"/>
    <property type="match status" value="1"/>
</dbReference>
<keyword evidence="2" id="KW-0560">Oxidoreductase</keyword>
<dbReference type="NCBIfam" id="NF005861">
    <property type="entry name" value="PRK07791.1"/>
    <property type="match status" value="1"/>
</dbReference>
<dbReference type="InterPro" id="IPR051687">
    <property type="entry name" value="Peroxisomal_Beta-Oxidation"/>
</dbReference>
<evidence type="ECO:0000256" key="1">
    <source>
        <dbReference type="ARBA" id="ARBA00006484"/>
    </source>
</evidence>
<evidence type="ECO:0000259" key="3">
    <source>
        <dbReference type="SMART" id="SM00822"/>
    </source>
</evidence>
<dbReference type="EMBL" id="UINC01000033">
    <property type="protein sequence ID" value="SUZ47732.1"/>
    <property type="molecule type" value="Genomic_DNA"/>
</dbReference>
<dbReference type="GO" id="GO:0016491">
    <property type="term" value="F:oxidoreductase activity"/>
    <property type="evidence" value="ECO:0007669"/>
    <property type="project" value="UniProtKB-KW"/>
</dbReference>
<dbReference type="InterPro" id="IPR057326">
    <property type="entry name" value="KR_dom"/>
</dbReference>
<accession>A0A381MZG7</accession>
<dbReference type="SUPFAM" id="SSF51735">
    <property type="entry name" value="NAD(P)-binding Rossmann-fold domains"/>
    <property type="match status" value="1"/>
</dbReference>
<feature type="non-terminal residue" evidence="4">
    <location>
        <position position="1"/>
    </location>
</feature>
<dbReference type="InterPro" id="IPR002347">
    <property type="entry name" value="SDR_fam"/>
</dbReference>